<name>A0A9P0AFE7_BEMTA</name>
<evidence type="ECO:0000313" key="2">
    <source>
        <dbReference type="Proteomes" id="UP001152759"/>
    </source>
</evidence>
<sequence>MLILSKKEREYITEYAWILTRDVCPDSDAIRKAMLAFRINGIATRPLMRTGDNVCFPEDTEEDDYDW</sequence>
<dbReference type="Proteomes" id="UP001152759">
    <property type="component" value="Chromosome 5"/>
</dbReference>
<dbReference type="AlphaFoldDB" id="A0A9P0AFE7"/>
<accession>A0A9P0AFE7</accession>
<protein>
    <submittedName>
        <fullName evidence="1">Uncharacterized protein</fullName>
    </submittedName>
</protein>
<evidence type="ECO:0000313" key="1">
    <source>
        <dbReference type="EMBL" id="CAH0390639.1"/>
    </source>
</evidence>
<organism evidence="1 2">
    <name type="scientific">Bemisia tabaci</name>
    <name type="common">Sweetpotato whitefly</name>
    <name type="synonym">Aleurodes tabaci</name>
    <dbReference type="NCBI Taxonomy" id="7038"/>
    <lineage>
        <taxon>Eukaryota</taxon>
        <taxon>Metazoa</taxon>
        <taxon>Ecdysozoa</taxon>
        <taxon>Arthropoda</taxon>
        <taxon>Hexapoda</taxon>
        <taxon>Insecta</taxon>
        <taxon>Pterygota</taxon>
        <taxon>Neoptera</taxon>
        <taxon>Paraneoptera</taxon>
        <taxon>Hemiptera</taxon>
        <taxon>Sternorrhyncha</taxon>
        <taxon>Aleyrodoidea</taxon>
        <taxon>Aleyrodidae</taxon>
        <taxon>Aleyrodinae</taxon>
        <taxon>Bemisia</taxon>
    </lineage>
</organism>
<proteinExistence type="predicted"/>
<dbReference type="EMBL" id="OU963866">
    <property type="protein sequence ID" value="CAH0390639.1"/>
    <property type="molecule type" value="Genomic_DNA"/>
</dbReference>
<reference evidence="1" key="1">
    <citation type="submission" date="2021-12" db="EMBL/GenBank/DDBJ databases">
        <authorList>
            <person name="King R."/>
        </authorList>
    </citation>
    <scope>NUCLEOTIDE SEQUENCE</scope>
</reference>
<keyword evidence="2" id="KW-1185">Reference proteome</keyword>
<gene>
    <name evidence="1" type="ORF">BEMITA_LOCUS9342</name>
</gene>